<accession>A0A4Q8L0Q6</accession>
<dbReference type="PANTHER" id="PTHR23416">
    <property type="entry name" value="SIALIC ACID SYNTHASE-RELATED"/>
    <property type="match status" value="1"/>
</dbReference>
<dbReference type="Pfam" id="PF14602">
    <property type="entry name" value="Hexapep_2"/>
    <property type="match status" value="1"/>
</dbReference>
<proteinExistence type="predicted"/>
<dbReference type="Pfam" id="PF00132">
    <property type="entry name" value="Hexapep"/>
    <property type="match status" value="1"/>
</dbReference>
<evidence type="ECO:0000313" key="2">
    <source>
        <dbReference type="Proteomes" id="UP000291525"/>
    </source>
</evidence>
<dbReference type="PANTHER" id="PTHR23416:SF78">
    <property type="entry name" value="LIPOPOLYSACCHARIDE BIOSYNTHESIS O-ACETYL TRANSFERASE WBBJ-RELATED"/>
    <property type="match status" value="1"/>
</dbReference>
<protein>
    <submittedName>
        <fullName evidence="1">Acyltransferase</fullName>
    </submittedName>
</protein>
<keyword evidence="1" id="KW-0808">Transferase</keyword>
<dbReference type="SUPFAM" id="SSF51161">
    <property type="entry name" value="Trimeric LpxA-like enzymes"/>
    <property type="match status" value="1"/>
</dbReference>
<dbReference type="RefSeq" id="WP_130555282.1">
    <property type="nucleotide sequence ID" value="NZ_SHGT01000040.1"/>
</dbReference>
<reference evidence="1 2" key="1">
    <citation type="submission" date="2019-02" db="EMBL/GenBank/DDBJ databases">
        <title>First genome of the species Streptococcus parasuis.</title>
        <authorList>
            <person name="Stevens M.J.A."/>
            <person name="Stephan R."/>
        </authorList>
    </citation>
    <scope>NUCLEOTIDE SEQUENCE [LARGE SCALE GENOMIC DNA]</scope>
    <source>
        <strain evidence="1 2">4253</strain>
    </source>
</reference>
<evidence type="ECO:0000313" key="1">
    <source>
        <dbReference type="EMBL" id="TAA11503.1"/>
    </source>
</evidence>
<gene>
    <name evidence="1" type="ORF">EXW74_07015</name>
</gene>
<dbReference type="InterPro" id="IPR011004">
    <property type="entry name" value="Trimer_LpxA-like_sf"/>
</dbReference>
<dbReference type="CDD" id="cd04647">
    <property type="entry name" value="LbH_MAT_like"/>
    <property type="match status" value="1"/>
</dbReference>
<dbReference type="GO" id="GO:0016746">
    <property type="term" value="F:acyltransferase activity"/>
    <property type="evidence" value="ECO:0007669"/>
    <property type="project" value="UniProtKB-KW"/>
</dbReference>
<dbReference type="AlphaFoldDB" id="A0A4Q8L0Q6"/>
<dbReference type="InterPro" id="IPR051159">
    <property type="entry name" value="Hexapeptide_acetyltransf"/>
</dbReference>
<comment type="caution">
    <text evidence="1">The sequence shown here is derived from an EMBL/GenBank/DDBJ whole genome shotgun (WGS) entry which is preliminary data.</text>
</comment>
<name>A0A4Q8L0Q6_9STRE</name>
<dbReference type="Gene3D" id="2.160.10.10">
    <property type="entry name" value="Hexapeptide repeat proteins"/>
    <property type="match status" value="1"/>
</dbReference>
<dbReference type="OrthoDB" id="9782926at2"/>
<dbReference type="EMBL" id="SHGT01000040">
    <property type="protein sequence ID" value="TAA11503.1"/>
    <property type="molecule type" value="Genomic_DNA"/>
</dbReference>
<dbReference type="Proteomes" id="UP000291525">
    <property type="component" value="Unassembled WGS sequence"/>
</dbReference>
<dbReference type="InterPro" id="IPR001451">
    <property type="entry name" value="Hexapep"/>
</dbReference>
<keyword evidence="1" id="KW-0012">Acyltransferase</keyword>
<sequence length="183" mass="20299">MIKKVFWFLRLMFLKPFFKSVGKNSYLGPTVATHGLKGVSIGNRVRIYPGARMETHNGGEIIIGDNCSIGQNFHIISDENRLIIGENTTISSNVFITNTEHDYKEIGEHILKQRMLTSETQIGENCFIGFGASIQAGTVLGKQCIVGTNAVVRGTYPDYSVIVGVPAKAIKRYNEETGDWEKI</sequence>
<organism evidence="1 2">
    <name type="scientific">Streptococcus parasuis</name>
    <dbReference type="NCBI Taxonomy" id="1501662"/>
    <lineage>
        <taxon>Bacteria</taxon>
        <taxon>Bacillati</taxon>
        <taxon>Bacillota</taxon>
        <taxon>Bacilli</taxon>
        <taxon>Lactobacillales</taxon>
        <taxon>Streptococcaceae</taxon>
        <taxon>Streptococcus</taxon>
    </lineage>
</organism>